<accession>A0A0E3PEH0</accession>
<dbReference type="Proteomes" id="UP000033092">
    <property type="component" value="Chromosome"/>
</dbReference>
<evidence type="ECO:0000313" key="2">
    <source>
        <dbReference type="Proteomes" id="UP000033092"/>
    </source>
</evidence>
<evidence type="ECO:0000313" key="1">
    <source>
        <dbReference type="EMBL" id="AKB32535.1"/>
    </source>
</evidence>
<reference evidence="1 2" key="1">
    <citation type="submission" date="2014-07" db="EMBL/GenBank/DDBJ databases">
        <title>Methanogenic archaea and the global carbon cycle.</title>
        <authorList>
            <person name="Henriksen J.R."/>
            <person name="Luke J."/>
            <person name="Reinhart S."/>
            <person name="Benedict M.N."/>
            <person name="Youngblut N.D."/>
            <person name="Metcalf M.E."/>
            <person name="Whitaker R.J."/>
            <person name="Metcalf W.W."/>
        </authorList>
    </citation>
    <scope>NUCLEOTIDE SEQUENCE [LARGE SCALE GENOMIC DNA]</scope>
    <source>
        <strain evidence="1 2">HI350</strain>
    </source>
</reference>
<organism evidence="1 2">
    <name type="scientific">Methanosarcina siciliae HI350</name>
    <dbReference type="NCBI Taxonomy" id="1434119"/>
    <lineage>
        <taxon>Archaea</taxon>
        <taxon>Methanobacteriati</taxon>
        <taxon>Methanobacteriota</taxon>
        <taxon>Stenosarchaea group</taxon>
        <taxon>Methanomicrobia</taxon>
        <taxon>Methanosarcinales</taxon>
        <taxon>Methanosarcinaceae</taxon>
        <taxon>Methanosarcina</taxon>
    </lineage>
</organism>
<dbReference type="Pfam" id="PF12675">
    <property type="entry name" value="DUF3795"/>
    <property type="match status" value="1"/>
</dbReference>
<gene>
    <name evidence="1" type="ORF">MSSIH_1845</name>
</gene>
<name>A0A0E3PEH0_9EURY</name>
<dbReference type="HOGENOM" id="CLU_1709135_0_0_2"/>
<sequence>MNGEEEKELTAYCGLYCADCIHFQNKHSKIARQLKEELENIDFHSYASIKSPFGAEFQEYDAFLTVLEALTNHSCSEGCRSSGGCGAEPCAIIQCCEEKDYEGCWECTAFETCEKFAALKPRCKASVMHNLKEIRENGLEGWSNRRVPIYNWQQVGLKKEPEKRDKE</sequence>
<dbReference type="PATRIC" id="fig|1434119.4.peg.2371"/>
<proteinExistence type="predicted"/>
<dbReference type="InterPro" id="IPR024227">
    <property type="entry name" value="DUF3795"/>
</dbReference>
<dbReference type="AlphaFoldDB" id="A0A0E3PEH0"/>
<dbReference type="RefSeq" id="WP_148705345.1">
    <property type="nucleotide sequence ID" value="NZ_CP009507.1"/>
</dbReference>
<dbReference type="EMBL" id="CP009507">
    <property type="protein sequence ID" value="AKB32535.1"/>
    <property type="molecule type" value="Genomic_DNA"/>
</dbReference>
<protein>
    <recommendedName>
        <fullName evidence="3">DUF3795 domain-containing protein</fullName>
    </recommendedName>
</protein>
<dbReference type="KEGG" id="msz:MSSIH_1845"/>
<evidence type="ECO:0008006" key="3">
    <source>
        <dbReference type="Google" id="ProtNLM"/>
    </source>
</evidence>
<dbReference type="GeneID" id="41605893"/>